<reference evidence="2" key="1">
    <citation type="submission" date="2009-05" db="EMBL/GenBank/DDBJ databases">
        <authorList>
            <person name="Harkins D.M."/>
            <person name="DeShazer D."/>
            <person name="Woods D.E."/>
            <person name="Brinkac L.M."/>
            <person name="Brown K.A."/>
            <person name="Hung G.C."/>
            <person name="Tuanyok A."/>
            <person name="Zhang B."/>
            <person name="Nierman W.C."/>
        </authorList>
    </citation>
    <scope>NUCLEOTIDE SEQUENCE [LARGE SCALE GENOMIC DNA]</scope>
    <source>
        <strain evidence="2">1710a</strain>
    </source>
</reference>
<evidence type="ECO:0000313" key="2">
    <source>
        <dbReference type="EMBL" id="EET06387.1"/>
    </source>
</evidence>
<feature type="domain" description="CoA-binding" evidence="1">
    <location>
        <begin position="13"/>
        <end position="108"/>
    </location>
</feature>
<dbReference type="InterPro" id="IPR003781">
    <property type="entry name" value="CoA-bd"/>
</dbReference>
<protein>
    <submittedName>
        <fullName evidence="2">CoA-binding protein</fullName>
    </submittedName>
</protein>
<evidence type="ECO:0000259" key="1">
    <source>
        <dbReference type="Pfam" id="PF13380"/>
    </source>
</evidence>
<dbReference type="PANTHER" id="PTHR33303">
    <property type="entry name" value="CYTOPLASMIC PROTEIN-RELATED"/>
    <property type="match status" value="1"/>
</dbReference>
<proteinExistence type="predicted"/>
<dbReference type="Proteomes" id="UP000001812">
    <property type="component" value="Chromosome I"/>
</dbReference>
<accession>A0A0E1WA39</accession>
<dbReference type="GeneID" id="93062021"/>
<dbReference type="EMBL" id="CM000832">
    <property type="protein sequence ID" value="EET06387.1"/>
    <property type="molecule type" value="Genomic_DNA"/>
</dbReference>
<sequence length="113" mass="11987">MKSLLTCDKMVNRIVPVNPLLAGAALLGERVHPSLADARAALAADGIEIDMVDVFRKPEEVPAVVDAAIAIGARSLWLQPGVVHDEAAAKARTAGLDVVVDRCVKIEHRGRFG</sequence>
<gene>
    <name evidence="2" type="ORF">BURPS1710A_0212</name>
</gene>
<name>A0A0E1WA39_BURPE</name>
<dbReference type="HOGENOM" id="CLU_112567_0_0_4"/>
<dbReference type="AlphaFoldDB" id="A0A0E1WA39"/>
<dbReference type="Gene3D" id="3.40.50.720">
    <property type="entry name" value="NAD(P)-binding Rossmann-like Domain"/>
    <property type="match status" value="1"/>
</dbReference>
<dbReference type="RefSeq" id="WP_004525750.1">
    <property type="nucleotide sequence ID" value="NZ_CM000832.1"/>
</dbReference>
<dbReference type="InterPro" id="IPR036291">
    <property type="entry name" value="NAD(P)-bd_dom_sf"/>
</dbReference>
<dbReference type="SUPFAM" id="SSF51735">
    <property type="entry name" value="NAD(P)-binding Rossmann-fold domains"/>
    <property type="match status" value="1"/>
</dbReference>
<dbReference type="Pfam" id="PF13380">
    <property type="entry name" value="CoA_binding_2"/>
    <property type="match status" value="1"/>
</dbReference>
<dbReference type="PANTHER" id="PTHR33303:SF2">
    <property type="entry name" value="COA-BINDING DOMAIN-CONTAINING PROTEIN"/>
    <property type="match status" value="1"/>
</dbReference>
<organism evidence="2">
    <name type="scientific">Burkholderia pseudomallei 1710a</name>
    <dbReference type="NCBI Taxonomy" id="320371"/>
    <lineage>
        <taxon>Bacteria</taxon>
        <taxon>Pseudomonadati</taxon>
        <taxon>Pseudomonadota</taxon>
        <taxon>Betaproteobacteria</taxon>
        <taxon>Burkholderiales</taxon>
        <taxon>Burkholderiaceae</taxon>
        <taxon>Burkholderia</taxon>
        <taxon>pseudomallei group</taxon>
    </lineage>
</organism>